<reference evidence="3 4" key="1">
    <citation type="submission" date="2018-03" db="EMBL/GenBank/DDBJ databases">
        <title>Genomic Encyclopedia of Type Strains, Phase III (KMG-III): the genomes of soil and plant-associated and newly described type strains.</title>
        <authorList>
            <person name="Whitman W."/>
        </authorList>
    </citation>
    <scope>NUCLEOTIDE SEQUENCE [LARGE SCALE GENOMIC DNA]</scope>
    <source>
        <strain evidence="3 4">CGMCC 1.12700</strain>
    </source>
</reference>
<organism evidence="3 4">
    <name type="scientific">Taibaiella chishuiensis</name>
    <dbReference type="NCBI Taxonomy" id="1434707"/>
    <lineage>
        <taxon>Bacteria</taxon>
        <taxon>Pseudomonadati</taxon>
        <taxon>Bacteroidota</taxon>
        <taxon>Chitinophagia</taxon>
        <taxon>Chitinophagales</taxon>
        <taxon>Chitinophagaceae</taxon>
        <taxon>Taibaiella</taxon>
    </lineage>
</organism>
<sequence length="237" mass="25361">MQTAEVIRYSKQLMLDDIGPAGQQRLKQAKVLVIGAGGLGCPLLLYLNATGIGTLGFADADTVDATNLHRQVLYRQEDTGRKKVKAAQERLAAQNPFTELIAHDTAIDAANAAALFAGYDIIVDGCDNFGTRYIVNDACVAAAKPLVYGSILGYEGQLAVFNHKGSGQLRDIFPNPPEPGDVPDCSENGVLGTVPGIIGLLMAQQVIDLVLDRCTLTNLFLILDTRSLDKTELRYGA</sequence>
<dbReference type="GO" id="GO:0005737">
    <property type="term" value="C:cytoplasm"/>
    <property type="evidence" value="ECO:0007669"/>
    <property type="project" value="TreeGrafter"/>
</dbReference>
<keyword evidence="3" id="KW-0808">Transferase</keyword>
<dbReference type="InterPro" id="IPR000594">
    <property type="entry name" value="ThiF_NAD_FAD-bd"/>
</dbReference>
<dbReference type="CDD" id="cd00757">
    <property type="entry name" value="ThiF_MoeB_HesA_family"/>
    <property type="match status" value="1"/>
</dbReference>
<dbReference type="InterPro" id="IPR045886">
    <property type="entry name" value="ThiF/MoeB/HesA"/>
</dbReference>
<comment type="caution">
    <text evidence="3">The sequence shown here is derived from an EMBL/GenBank/DDBJ whole genome shotgun (WGS) entry which is preliminary data.</text>
</comment>
<dbReference type="Proteomes" id="UP000240572">
    <property type="component" value="Unassembled WGS sequence"/>
</dbReference>
<gene>
    <name evidence="3" type="ORF">B0I18_11628</name>
</gene>
<accession>A0A2P8CSS0</accession>
<dbReference type="SUPFAM" id="SSF69572">
    <property type="entry name" value="Activating enzymes of the ubiquitin-like proteins"/>
    <property type="match status" value="1"/>
</dbReference>
<dbReference type="AlphaFoldDB" id="A0A2P8CSS0"/>
<proteinExistence type="inferred from homology"/>
<dbReference type="Gene3D" id="3.40.50.720">
    <property type="entry name" value="NAD(P)-binding Rossmann-like Domain"/>
    <property type="match status" value="1"/>
</dbReference>
<feature type="domain" description="THIF-type NAD/FAD binding fold" evidence="2">
    <location>
        <begin position="9"/>
        <end position="229"/>
    </location>
</feature>
<evidence type="ECO:0000259" key="2">
    <source>
        <dbReference type="Pfam" id="PF00899"/>
    </source>
</evidence>
<dbReference type="GO" id="GO:0004792">
    <property type="term" value="F:thiosulfate-cyanide sulfurtransferase activity"/>
    <property type="evidence" value="ECO:0007669"/>
    <property type="project" value="TreeGrafter"/>
</dbReference>
<evidence type="ECO:0000256" key="1">
    <source>
        <dbReference type="ARBA" id="ARBA00009919"/>
    </source>
</evidence>
<protein>
    <submittedName>
        <fullName evidence="3">Adenylyltransferase/sulfurtransferase</fullName>
    </submittedName>
</protein>
<dbReference type="InterPro" id="IPR035985">
    <property type="entry name" value="Ubiquitin-activating_enz"/>
</dbReference>
<keyword evidence="3" id="KW-0548">Nucleotidyltransferase</keyword>
<dbReference type="GO" id="GO:0008641">
    <property type="term" value="F:ubiquitin-like modifier activating enzyme activity"/>
    <property type="evidence" value="ECO:0007669"/>
    <property type="project" value="InterPro"/>
</dbReference>
<dbReference type="FunFam" id="3.40.50.720:FF:000080">
    <property type="entry name" value="Thiazole biosynthesis adenylyltransferase ThiF"/>
    <property type="match status" value="1"/>
</dbReference>
<keyword evidence="4" id="KW-1185">Reference proteome</keyword>
<evidence type="ECO:0000313" key="3">
    <source>
        <dbReference type="EMBL" id="PSK87997.1"/>
    </source>
</evidence>
<evidence type="ECO:0000313" key="4">
    <source>
        <dbReference type="Proteomes" id="UP000240572"/>
    </source>
</evidence>
<dbReference type="GO" id="GO:0016779">
    <property type="term" value="F:nucleotidyltransferase activity"/>
    <property type="evidence" value="ECO:0007669"/>
    <property type="project" value="UniProtKB-KW"/>
</dbReference>
<dbReference type="RefSeq" id="WP_181358608.1">
    <property type="nucleotide sequence ID" value="NZ_PYGD01000016.1"/>
</dbReference>
<dbReference type="PANTHER" id="PTHR10953">
    <property type="entry name" value="UBIQUITIN-ACTIVATING ENZYME E1"/>
    <property type="match status" value="1"/>
</dbReference>
<comment type="similarity">
    <text evidence="1">Belongs to the HesA/MoeB/ThiF family.</text>
</comment>
<dbReference type="EMBL" id="PYGD01000016">
    <property type="protein sequence ID" value="PSK87997.1"/>
    <property type="molecule type" value="Genomic_DNA"/>
</dbReference>
<name>A0A2P8CSS0_9BACT</name>
<dbReference type="Pfam" id="PF00899">
    <property type="entry name" value="ThiF"/>
    <property type="match status" value="1"/>
</dbReference>
<dbReference type="PANTHER" id="PTHR10953:SF102">
    <property type="entry name" value="ADENYLYLTRANSFERASE AND SULFURTRANSFERASE MOCS3"/>
    <property type="match status" value="1"/>
</dbReference>